<gene>
    <name evidence="1" type="ORF">MRB53_029706</name>
</gene>
<organism evidence="1 2">
    <name type="scientific">Persea americana</name>
    <name type="common">Avocado</name>
    <dbReference type="NCBI Taxonomy" id="3435"/>
    <lineage>
        <taxon>Eukaryota</taxon>
        <taxon>Viridiplantae</taxon>
        <taxon>Streptophyta</taxon>
        <taxon>Embryophyta</taxon>
        <taxon>Tracheophyta</taxon>
        <taxon>Spermatophyta</taxon>
        <taxon>Magnoliopsida</taxon>
        <taxon>Magnoliidae</taxon>
        <taxon>Laurales</taxon>
        <taxon>Lauraceae</taxon>
        <taxon>Persea</taxon>
    </lineage>
</organism>
<keyword evidence="2" id="KW-1185">Reference proteome</keyword>
<reference evidence="1 2" key="1">
    <citation type="journal article" date="2022" name="Hortic Res">
        <title>A haplotype resolved chromosomal level avocado genome allows analysis of novel avocado genes.</title>
        <authorList>
            <person name="Nath O."/>
            <person name="Fletcher S.J."/>
            <person name="Hayward A."/>
            <person name="Shaw L.M."/>
            <person name="Masouleh A.K."/>
            <person name="Furtado A."/>
            <person name="Henry R.J."/>
            <person name="Mitter N."/>
        </authorList>
    </citation>
    <scope>NUCLEOTIDE SEQUENCE [LARGE SCALE GENOMIC DNA]</scope>
    <source>
        <strain evidence="2">cv. Hass</strain>
    </source>
</reference>
<comment type="caution">
    <text evidence="1">The sequence shown here is derived from an EMBL/GenBank/DDBJ whole genome shotgun (WGS) entry which is preliminary data.</text>
</comment>
<sequence length="229" mass="24576">MSMGAEATNQSHPQNETMTDDIQAFLEAARYADIDDVVSLVSAGVPLDSKDSEGRTALHMAAANGHLDIVDYLIKNGADLNACNAEKNTPLHWACLNGHKEVVGILILGGADATKLNSHERTPLDEAVSRGKMDVVEAINAAVASRTLLSLASASSIIAWHGVAWDLTTSKFHHEEALEHCDYGAPGDNGLLSTRMASLFYVEDDAVLCHLYKLLFCAAHLRCFCNGLS</sequence>
<name>A0ACC2KJ33_PERAE</name>
<evidence type="ECO:0000313" key="2">
    <source>
        <dbReference type="Proteomes" id="UP001234297"/>
    </source>
</evidence>
<proteinExistence type="predicted"/>
<protein>
    <submittedName>
        <fullName evidence="1">Uncharacterized protein</fullName>
    </submittedName>
</protein>
<dbReference type="Proteomes" id="UP001234297">
    <property type="component" value="Chromosome 9"/>
</dbReference>
<evidence type="ECO:0000313" key="1">
    <source>
        <dbReference type="EMBL" id="KAJ8621177.1"/>
    </source>
</evidence>
<accession>A0ACC2KJ33</accession>
<dbReference type="EMBL" id="CM056817">
    <property type="protein sequence ID" value="KAJ8621177.1"/>
    <property type="molecule type" value="Genomic_DNA"/>
</dbReference>